<feature type="domain" description="YokE-like PH" evidence="1">
    <location>
        <begin position="32"/>
        <end position="122"/>
    </location>
</feature>
<sequence>MDFKDLQTKIKRECNAEIYDNKLLKAIATKIKSSDNIISAFDCCDNDNNLCLVIATKSKMIIATNQFFKSAKISVINLSGVTDIRLKKGLFKQQLIVSNSRRDIVFSKISQKAQLNSLISMI</sequence>
<proteinExistence type="predicted"/>
<reference evidence="2" key="2">
    <citation type="submission" date="2019-12" db="EMBL/GenBank/DDBJ databases">
        <authorList>
            <person name="Hoang T.H.H."/>
            <person name="Okutani A."/>
        </authorList>
    </citation>
    <scope>NUCLEOTIDE SEQUENCE</scope>
    <source>
        <strain evidence="2">QuyetLC</strain>
    </source>
</reference>
<dbReference type="Pfam" id="PF14470">
    <property type="entry name" value="bPH_3"/>
    <property type="match status" value="1"/>
</dbReference>
<accession>A0A640MGQ3</accession>
<dbReference type="AlphaFoldDB" id="A0A640MGQ3"/>
<name>A0A640MGQ3_BACAN</name>
<reference evidence="2" key="1">
    <citation type="submission" date="2019-12" db="EMBL/GenBank/DDBJ databases">
        <title>Epidemiological and comparative genomic analysis of Bacillus anthracis isolated from northern Vietnam.</title>
        <authorList>
            <person name="Hoang T.T.H."/>
            <person name="Dang D.A."/>
            <person name="Pham M.H."/>
            <person name="Luong M.H."/>
            <person name="Tran N.D."/>
            <person name="Nguyen T.H."/>
            <person name="Nguyen T.T."/>
            <person name="Inoue S."/>
            <person name="Morikawa S."/>
            <person name="Okutani A."/>
        </authorList>
    </citation>
    <scope>NUCLEOTIDE SEQUENCE</scope>
    <source>
        <strain evidence="2">QuyetLC</strain>
    </source>
</reference>
<gene>
    <name evidence="2" type="ORF">QuyetLC_54620</name>
</gene>
<organism evidence="2">
    <name type="scientific">Bacillus anthracis</name>
    <name type="common">anthrax bacterium</name>
    <dbReference type="NCBI Taxonomy" id="1392"/>
    <lineage>
        <taxon>Bacteria</taxon>
        <taxon>Bacillati</taxon>
        <taxon>Bacillota</taxon>
        <taxon>Bacilli</taxon>
        <taxon>Bacillales</taxon>
        <taxon>Bacillaceae</taxon>
        <taxon>Bacillus</taxon>
        <taxon>Bacillus cereus group</taxon>
    </lineage>
</organism>
<comment type="caution">
    <text evidence="2">The sequence shown here is derived from an EMBL/GenBank/DDBJ whole genome shotgun (WGS) entry which is preliminary data.</text>
</comment>
<protein>
    <recommendedName>
        <fullName evidence="1">YokE-like PH domain-containing protein</fullName>
    </recommendedName>
</protein>
<evidence type="ECO:0000259" key="1">
    <source>
        <dbReference type="Pfam" id="PF14470"/>
    </source>
</evidence>
<evidence type="ECO:0000313" key="2">
    <source>
        <dbReference type="EMBL" id="GEU13022.1"/>
    </source>
</evidence>
<dbReference type="InterPro" id="IPR039519">
    <property type="entry name" value="YokE-like_PH"/>
</dbReference>
<dbReference type="EMBL" id="BLEY01000100">
    <property type="protein sequence ID" value="GEU13022.1"/>
    <property type="molecule type" value="Genomic_DNA"/>
</dbReference>